<evidence type="ECO:0000313" key="3">
    <source>
        <dbReference type="Proteomes" id="UP000054279"/>
    </source>
</evidence>
<feature type="compositionally biased region" description="Basic residues" evidence="1">
    <location>
        <begin position="95"/>
        <end position="104"/>
    </location>
</feature>
<evidence type="ECO:0000256" key="1">
    <source>
        <dbReference type="SAM" id="MobiDB-lite"/>
    </source>
</evidence>
<feature type="region of interest" description="Disordered" evidence="1">
    <location>
        <begin position="81"/>
        <end position="114"/>
    </location>
</feature>
<feature type="non-terminal residue" evidence="2">
    <location>
        <position position="1"/>
    </location>
</feature>
<dbReference type="AlphaFoldDB" id="A0A0C9UI36"/>
<feature type="non-terminal residue" evidence="2">
    <location>
        <position position="114"/>
    </location>
</feature>
<dbReference type="Proteomes" id="UP000054279">
    <property type="component" value="Unassembled WGS sequence"/>
</dbReference>
<sequence length="114" mass="12453">LPMIRSLPSDYSSFVSAITLMDSIDMSKLKTAFITEESNRKEAMEGQFGATAAANLATMSRTSNVIICGWCERPGHVEDQCFSKKASMQQDRASAKARRTRGRRPGGSNNSNTS</sequence>
<dbReference type="OrthoDB" id="3223501at2759"/>
<name>A0A0C9UI36_SPHS4</name>
<accession>A0A0C9UI36</accession>
<keyword evidence="3" id="KW-1185">Reference proteome</keyword>
<reference evidence="2 3" key="1">
    <citation type="submission" date="2014-06" db="EMBL/GenBank/DDBJ databases">
        <title>Evolutionary Origins and Diversification of the Mycorrhizal Mutualists.</title>
        <authorList>
            <consortium name="DOE Joint Genome Institute"/>
            <consortium name="Mycorrhizal Genomics Consortium"/>
            <person name="Kohler A."/>
            <person name="Kuo A."/>
            <person name="Nagy L.G."/>
            <person name="Floudas D."/>
            <person name="Copeland A."/>
            <person name="Barry K.W."/>
            <person name="Cichocki N."/>
            <person name="Veneault-Fourrey C."/>
            <person name="LaButti K."/>
            <person name="Lindquist E.A."/>
            <person name="Lipzen A."/>
            <person name="Lundell T."/>
            <person name="Morin E."/>
            <person name="Murat C."/>
            <person name="Riley R."/>
            <person name="Ohm R."/>
            <person name="Sun H."/>
            <person name="Tunlid A."/>
            <person name="Henrissat B."/>
            <person name="Grigoriev I.V."/>
            <person name="Hibbett D.S."/>
            <person name="Martin F."/>
        </authorList>
    </citation>
    <scope>NUCLEOTIDE SEQUENCE [LARGE SCALE GENOMIC DNA]</scope>
    <source>
        <strain evidence="2 3">SS14</strain>
    </source>
</reference>
<gene>
    <name evidence="2" type="ORF">M422DRAFT_130689</name>
</gene>
<organism evidence="2 3">
    <name type="scientific">Sphaerobolus stellatus (strain SS14)</name>
    <dbReference type="NCBI Taxonomy" id="990650"/>
    <lineage>
        <taxon>Eukaryota</taxon>
        <taxon>Fungi</taxon>
        <taxon>Dikarya</taxon>
        <taxon>Basidiomycota</taxon>
        <taxon>Agaricomycotina</taxon>
        <taxon>Agaricomycetes</taxon>
        <taxon>Phallomycetidae</taxon>
        <taxon>Geastrales</taxon>
        <taxon>Sphaerobolaceae</taxon>
        <taxon>Sphaerobolus</taxon>
    </lineage>
</organism>
<proteinExistence type="predicted"/>
<dbReference type="EMBL" id="KN837436">
    <property type="protein sequence ID" value="KIJ25056.1"/>
    <property type="molecule type" value="Genomic_DNA"/>
</dbReference>
<evidence type="ECO:0000313" key="2">
    <source>
        <dbReference type="EMBL" id="KIJ25056.1"/>
    </source>
</evidence>
<protein>
    <submittedName>
        <fullName evidence="2">Uncharacterized protein</fullName>
    </submittedName>
</protein>
<dbReference type="HOGENOM" id="CLU_2127086_0_0_1"/>